<keyword evidence="2" id="KW-1185">Reference proteome</keyword>
<dbReference type="RefSeq" id="WP_386049426.1">
    <property type="nucleotide sequence ID" value="NZ_JBHUIO010000011.1"/>
</dbReference>
<accession>A0ABW5A1X0</accession>
<dbReference type="Proteomes" id="UP001597343">
    <property type="component" value="Unassembled WGS sequence"/>
</dbReference>
<proteinExistence type="predicted"/>
<evidence type="ECO:0000313" key="1">
    <source>
        <dbReference type="EMBL" id="MFD2172083.1"/>
    </source>
</evidence>
<name>A0ABW5A1X0_9BACL</name>
<evidence type="ECO:0008006" key="3">
    <source>
        <dbReference type="Google" id="ProtNLM"/>
    </source>
</evidence>
<gene>
    <name evidence="1" type="ORF">ACFSOY_19130</name>
</gene>
<reference evidence="2" key="1">
    <citation type="journal article" date="2019" name="Int. J. Syst. Evol. Microbiol.">
        <title>The Global Catalogue of Microorganisms (GCM) 10K type strain sequencing project: providing services to taxonomists for standard genome sequencing and annotation.</title>
        <authorList>
            <consortium name="The Broad Institute Genomics Platform"/>
            <consortium name="The Broad Institute Genome Sequencing Center for Infectious Disease"/>
            <person name="Wu L."/>
            <person name="Ma J."/>
        </authorList>
    </citation>
    <scope>NUCLEOTIDE SEQUENCE [LARGE SCALE GENOMIC DNA]</scope>
    <source>
        <strain evidence="2">CGMCC 1.13574</strain>
    </source>
</reference>
<dbReference type="EMBL" id="JBHUIO010000011">
    <property type="protein sequence ID" value="MFD2172083.1"/>
    <property type="molecule type" value="Genomic_DNA"/>
</dbReference>
<comment type="caution">
    <text evidence="1">The sequence shown here is derived from an EMBL/GenBank/DDBJ whole genome shotgun (WGS) entry which is preliminary data.</text>
</comment>
<evidence type="ECO:0000313" key="2">
    <source>
        <dbReference type="Proteomes" id="UP001597343"/>
    </source>
</evidence>
<organism evidence="1 2">
    <name type="scientific">Tumebacillus lipolyticus</name>
    <dbReference type="NCBI Taxonomy" id="1280370"/>
    <lineage>
        <taxon>Bacteria</taxon>
        <taxon>Bacillati</taxon>
        <taxon>Bacillota</taxon>
        <taxon>Bacilli</taxon>
        <taxon>Bacillales</taxon>
        <taxon>Alicyclobacillaceae</taxon>
        <taxon>Tumebacillus</taxon>
    </lineage>
</organism>
<protein>
    <recommendedName>
        <fullName evidence="3">Signal peptidase I</fullName>
    </recommendedName>
</protein>
<sequence>MKKTLAILSLAIALAAIATPYVIIRGDSMVAAKHVIIRGDSIQNEVIIRGDDLVAAVAPRVIIRGDAASA</sequence>